<keyword evidence="2" id="KW-1185">Reference proteome</keyword>
<name>A0ABV7E2G0_9RHOB</name>
<proteinExistence type="predicted"/>
<dbReference type="PANTHER" id="PTHR39328:SF1">
    <property type="entry name" value="BLL2871 PROTEIN"/>
    <property type="match status" value="1"/>
</dbReference>
<dbReference type="Gene3D" id="3.60.20.10">
    <property type="entry name" value="Glutamine Phosphoribosylpyrophosphate, subunit 1, domain 1"/>
    <property type="match status" value="1"/>
</dbReference>
<comment type="caution">
    <text evidence="1">The sequence shown here is derived from an EMBL/GenBank/DDBJ whole genome shotgun (WGS) entry which is preliminary data.</text>
</comment>
<evidence type="ECO:0000313" key="1">
    <source>
        <dbReference type="EMBL" id="MFC3088689.1"/>
    </source>
</evidence>
<dbReference type="InterPro" id="IPR010430">
    <property type="entry name" value="DUF1028"/>
</dbReference>
<dbReference type="RefSeq" id="WP_197643760.1">
    <property type="nucleotide sequence ID" value="NZ_JAEACP010000010.1"/>
</dbReference>
<sequence>MTFSISARCERTGMLGIAVSSSSPCVAARCAHARAGVGVVATQNITDPRLGPKGLDLMESGLSAEAALEVLKQDAPHLEYRQLALVDAQGRTASFSGANTLGTHRVVTGPGVAAAGNLLSSRAVPEAMVAAFAAAAGQGLGDRLLAAMRAAEEAGGEEGPVHSVGMLLVRKEAWPIADLRVDWADADPIGALAGLWERWKGEMEAYVSRALNPSQAPSYGVPGDL</sequence>
<dbReference type="EMBL" id="JBHRSM010000054">
    <property type="protein sequence ID" value="MFC3088689.1"/>
    <property type="molecule type" value="Genomic_DNA"/>
</dbReference>
<accession>A0ABV7E2G0</accession>
<evidence type="ECO:0000313" key="2">
    <source>
        <dbReference type="Proteomes" id="UP001595445"/>
    </source>
</evidence>
<dbReference type="SUPFAM" id="SSF56235">
    <property type="entry name" value="N-terminal nucleophile aminohydrolases (Ntn hydrolases)"/>
    <property type="match status" value="1"/>
</dbReference>
<gene>
    <name evidence="1" type="ORF">ACFOD6_21825</name>
</gene>
<protein>
    <submittedName>
        <fullName evidence="1">DUF1028 domain-containing protein</fullName>
    </submittedName>
</protein>
<organism evidence="1 2">
    <name type="scientific">Tabrizicola soli</name>
    <dbReference type="NCBI Taxonomy" id="2185115"/>
    <lineage>
        <taxon>Bacteria</taxon>
        <taxon>Pseudomonadati</taxon>
        <taxon>Pseudomonadota</taxon>
        <taxon>Alphaproteobacteria</taxon>
        <taxon>Rhodobacterales</taxon>
        <taxon>Paracoccaceae</taxon>
        <taxon>Tabrizicola</taxon>
    </lineage>
</organism>
<dbReference type="Proteomes" id="UP001595445">
    <property type="component" value="Unassembled WGS sequence"/>
</dbReference>
<dbReference type="Pfam" id="PF06267">
    <property type="entry name" value="DUF1028"/>
    <property type="match status" value="1"/>
</dbReference>
<dbReference type="InterPro" id="IPR029055">
    <property type="entry name" value="Ntn_hydrolases_N"/>
</dbReference>
<reference evidence="2" key="1">
    <citation type="journal article" date="2019" name="Int. J. Syst. Evol. Microbiol.">
        <title>The Global Catalogue of Microorganisms (GCM) 10K type strain sequencing project: providing services to taxonomists for standard genome sequencing and annotation.</title>
        <authorList>
            <consortium name="The Broad Institute Genomics Platform"/>
            <consortium name="The Broad Institute Genome Sequencing Center for Infectious Disease"/>
            <person name="Wu L."/>
            <person name="Ma J."/>
        </authorList>
    </citation>
    <scope>NUCLEOTIDE SEQUENCE [LARGE SCALE GENOMIC DNA]</scope>
    <source>
        <strain evidence="2">KCTC 62102</strain>
    </source>
</reference>
<dbReference type="PANTHER" id="PTHR39328">
    <property type="entry name" value="BLL2871 PROTEIN"/>
    <property type="match status" value="1"/>
</dbReference>